<keyword evidence="1" id="KW-1133">Transmembrane helix</keyword>
<feature type="transmembrane region" description="Helical" evidence="1">
    <location>
        <begin position="89"/>
        <end position="109"/>
    </location>
</feature>
<keyword evidence="1" id="KW-0812">Transmembrane</keyword>
<dbReference type="AlphaFoldDB" id="A0A5D4I708"/>
<feature type="transmembrane region" description="Helical" evidence="1">
    <location>
        <begin position="21"/>
        <end position="40"/>
    </location>
</feature>
<protein>
    <submittedName>
        <fullName evidence="2">DUF1345 domain-containing protein</fullName>
    </submittedName>
</protein>
<name>A0A5D4I708_9ACTN</name>
<evidence type="ECO:0000313" key="3">
    <source>
        <dbReference type="Proteomes" id="UP000323242"/>
    </source>
</evidence>
<feature type="transmembrane region" description="Helical" evidence="1">
    <location>
        <begin position="46"/>
        <end position="68"/>
    </location>
</feature>
<dbReference type="Proteomes" id="UP000323242">
    <property type="component" value="Unassembled WGS sequence"/>
</dbReference>
<proteinExistence type="predicted"/>
<evidence type="ECO:0000256" key="1">
    <source>
        <dbReference type="SAM" id="Phobius"/>
    </source>
</evidence>
<gene>
    <name evidence="2" type="ORF">FY004_35955</name>
</gene>
<keyword evidence="3" id="KW-1185">Reference proteome</keyword>
<dbReference type="InterPro" id="IPR009781">
    <property type="entry name" value="DUF1345"/>
</dbReference>
<feature type="transmembrane region" description="Helical" evidence="1">
    <location>
        <begin position="115"/>
        <end position="136"/>
    </location>
</feature>
<reference evidence="2 3" key="1">
    <citation type="submission" date="2019-08" db="EMBL/GenBank/DDBJ databases">
        <title>Draft genome for granaticin producer strain Streptomyces parvus C05.</title>
        <authorList>
            <person name="Gonzalez-Pimentel J.L."/>
        </authorList>
    </citation>
    <scope>NUCLEOTIDE SEQUENCE [LARGE SCALE GENOMIC DNA]</scope>
    <source>
        <strain evidence="2 3">C05</strain>
    </source>
</reference>
<comment type="caution">
    <text evidence="2">The sequence shown here is derived from an EMBL/GenBank/DDBJ whole genome shotgun (WGS) entry which is preliminary data.</text>
</comment>
<sequence>MNHPNHLNTYRRFLLPAVPRLAGSALVGAAVGVLVGVLLTNVPLGFLVGIALAQTVFVVTGWLVLWPMDAAATHDNARREEFRPVAEELVVVTAALSGLVGIVLLLLIGDSDLSHTAAALALGGVFMSWAALHLMYAARYAYIYHQTPGGGIDFNMKEPPRYIDFLYFSYNLGMTYQVSDNNVSTSRIRAVALRHCLLSYIFGASILATTINLVAGIVTG</sequence>
<accession>A0A5D4I708</accession>
<dbReference type="RefSeq" id="WP_109199469.1">
    <property type="nucleotide sequence ID" value="NZ_VSZQ01000349.1"/>
</dbReference>
<keyword evidence="1" id="KW-0472">Membrane</keyword>
<dbReference type="EMBL" id="VSZQ01000349">
    <property type="protein sequence ID" value="TYR47000.1"/>
    <property type="molecule type" value="Genomic_DNA"/>
</dbReference>
<evidence type="ECO:0000313" key="2">
    <source>
        <dbReference type="EMBL" id="TYR47000.1"/>
    </source>
</evidence>
<organism evidence="2 3">
    <name type="scientific">Streptomyces parvus</name>
    <dbReference type="NCBI Taxonomy" id="66428"/>
    <lineage>
        <taxon>Bacteria</taxon>
        <taxon>Bacillati</taxon>
        <taxon>Actinomycetota</taxon>
        <taxon>Actinomycetes</taxon>
        <taxon>Kitasatosporales</taxon>
        <taxon>Streptomycetaceae</taxon>
        <taxon>Streptomyces</taxon>
    </lineage>
</organism>
<feature type="transmembrane region" description="Helical" evidence="1">
    <location>
        <begin position="197"/>
        <end position="218"/>
    </location>
</feature>
<dbReference type="Pfam" id="PF07077">
    <property type="entry name" value="DUF1345"/>
    <property type="match status" value="1"/>
</dbReference>